<dbReference type="InterPro" id="IPR035906">
    <property type="entry name" value="MetI-like_sf"/>
</dbReference>
<evidence type="ECO:0000256" key="8">
    <source>
        <dbReference type="RuleBase" id="RU363032"/>
    </source>
</evidence>
<name>A0A6J4MG73_9ACTN</name>
<dbReference type="Gene3D" id="1.10.3720.10">
    <property type="entry name" value="MetI-like"/>
    <property type="match status" value="1"/>
</dbReference>
<dbReference type="GO" id="GO:0005886">
    <property type="term" value="C:plasma membrane"/>
    <property type="evidence" value="ECO:0007669"/>
    <property type="project" value="UniProtKB-SubCell"/>
</dbReference>
<evidence type="ECO:0000256" key="7">
    <source>
        <dbReference type="ARBA" id="ARBA00023136"/>
    </source>
</evidence>
<evidence type="ECO:0000259" key="9">
    <source>
        <dbReference type="PROSITE" id="PS50928"/>
    </source>
</evidence>
<organism evidence="10">
    <name type="scientific">uncultured Nocardioidaceae bacterium</name>
    <dbReference type="NCBI Taxonomy" id="253824"/>
    <lineage>
        <taxon>Bacteria</taxon>
        <taxon>Bacillati</taxon>
        <taxon>Actinomycetota</taxon>
        <taxon>Actinomycetes</taxon>
        <taxon>Propionibacteriales</taxon>
        <taxon>Nocardioidaceae</taxon>
        <taxon>environmental samples</taxon>
    </lineage>
</organism>
<comment type="similarity">
    <text evidence="2">Belongs to the binding-protein-dependent transport system permease family. CysTW subfamily.</text>
</comment>
<dbReference type="SUPFAM" id="SSF161098">
    <property type="entry name" value="MetI-like"/>
    <property type="match status" value="1"/>
</dbReference>
<comment type="subcellular location">
    <subcellularLocation>
        <location evidence="1 8">Cell membrane</location>
        <topology evidence="1 8">Multi-pass membrane protein</topology>
    </subcellularLocation>
</comment>
<proteinExistence type="inferred from homology"/>
<protein>
    <submittedName>
        <fullName evidence="10">Spermidine Putrescine ABC transporter permease component PotB</fullName>
    </submittedName>
</protein>
<keyword evidence="5 8" id="KW-0812">Transmembrane</keyword>
<dbReference type="PANTHER" id="PTHR42929">
    <property type="entry name" value="INNER MEMBRANE ABC TRANSPORTER PERMEASE PROTEIN YDCU-RELATED-RELATED"/>
    <property type="match status" value="1"/>
</dbReference>
<dbReference type="CDD" id="cd06261">
    <property type="entry name" value="TM_PBP2"/>
    <property type="match status" value="1"/>
</dbReference>
<reference evidence="10" key="1">
    <citation type="submission" date="2020-02" db="EMBL/GenBank/DDBJ databases">
        <authorList>
            <person name="Meier V. D."/>
        </authorList>
    </citation>
    <scope>NUCLEOTIDE SEQUENCE</scope>
    <source>
        <strain evidence="10">AVDCRST_MAG34</strain>
    </source>
</reference>
<feature type="transmembrane region" description="Helical" evidence="8">
    <location>
        <begin position="158"/>
        <end position="180"/>
    </location>
</feature>
<evidence type="ECO:0000256" key="2">
    <source>
        <dbReference type="ARBA" id="ARBA00007069"/>
    </source>
</evidence>
<dbReference type="PROSITE" id="PS50928">
    <property type="entry name" value="ABC_TM1"/>
    <property type="match status" value="1"/>
</dbReference>
<feature type="transmembrane region" description="Helical" evidence="8">
    <location>
        <begin position="71"/>
        <end position="91"/>
    </location>
</feature>
<keyword evidence="6 8" id="KW-1133">Transmembrane helix</keyword>
<dbReference type="PANTHER" id="PTHR42929:SF5">
    <property type="entry name" value="ABC TRANSPORTER PERMEASE PROTEIN"/>
    <property type="match status" value="1"/>
</dbReference>
<dbReference type="Pfam" id="PF00528">
    <property type="entry name" value="BPD_transp_1"/>
    <property type="match status" value="1"/>
</dbReference>
<feature type="transmembrane region" description="Helical" evidence="8">
    <location>
        <begin position="103"/>
        <end position="122"/>
    </location>
</feature>
<dbReference type="InterPro" id="IPR000515">
    <property type="entry name" value="MetI-like"/>
</dbReference>
<gene>
    <name evidence="10" type="ORF">AVDCRST_MAG34-1966</name>
</gene>
<evidence type="ECO:0000256" key="5">
    <source>
        <dbReference type="ARBA" id="ARBA00022692"/>
    </source>
</evidence>
<accession>A0A6J4MG73</accession>
<evidence type="ECO:0000256" key="1">
    <source>
        <dbReference type="ARBA" id="ARBA00004651"/>
    </source>
</evidence>
<keyword evidence="7 8" id="KW-0472">Membrane</keyword>
<evidence type="ECO:0000256" key="6">
    <source>
        <dbReference type="ARBA" id="ARBA00022989"/>
    </source>
</evidence>
<dbReference type="AlphaFoldDB" id="A0A6J4MG73"/>
<dbReference type="EMBL" id="CADCUI010000046">
    <property type="protein sequence ID" value="CAA9354407.1"/>
    <property type="molecule type" value="Genomic_DNA"/>
</dbReference>
<feature type="domain" description="ABC transmembrane type-1" evidence="9">
    <location>
        <begin position="72"/>
        <end position="277"/>
    </location>
</feature>
<dbReference type="GO" id="GO:0055085">
    <property type="term" value="P:transmembrane transport"/>
    <property type="evidence" value="ECO:0007669"/>
    <property type="project" value="InterPro"/>
</dbReference>
<evidence type="ECO:0000256" key="4">
    <source>
        <dbReference type="ARBA" id="ARBA00022475"/>
    </source>
</evidence>
<feature type="transmembrane region" description="Helical" evidence="8">
    <location>
        <begin position="213"/>
        <end position="235"/>
    </location>
</feature>
<feature type="transmembrane region" description="Helical" evidence="8">
    <location>
        <begin position="24"/>
        <end position="45"/>
    </location>
</feature>
<evidence type="ECO:0000256" key="3">
    <source>
        <dbReference type="ARBA" id="ARBA00022448"/>
    </source>
</evidence>
<feature type="transmembrane region" description="Helical" evidence="8">
    <location>
        <begin position="256"/>
        <end position="276"/>
    </location>
</feature>
<keyword evidence="3 8" id="KW-0813">Transport</keyword>
<keyword evidence="4" id="KW-1003">Cell membrane</keyword>
<evidence type="ECO:0000313" key="10">
    <source>
        <dbReference type="EMBL" id="CAA9354407.1"/>
    </source>
</evidence>
<sequence length="291" mass="31035">MTSAPTAAATTTARPARGRRGLDGWALAAVPGVLFLLGLFAYPIVRVLLRSVEGGTGNYVRLAESTGFGKILVQTFWIAALVTVVCLLLAYPYALVMSRVGGLWQTVLIILVLVPVWTAFLVRSIGMQVLLMDTGVINRTLMSLGAISEPLPLIRNTFAVTFGMTQILLPFMILPIYSVMRRVRPELVPAALSLGAPPWRAFLQVYVPQTLSGVVSGVLLVFVLSLGFFVVPAILGGTGGTMIARSIVELANRNDLGMASTLAVALLATTTIVLAVGSRFVRLNDVIGGRR</sequence>